<dbReference type="InterPro" id="IPR033010">
    <property type="entry name" value="Cdc20/Fizzy"/>
</dbReference>
<protein>
    <recommendedName>
        <fullName evidence="6">Protein cortex</fullName>
    </recommendedName>
</protein>
<accession>A0A7R8UHZ6</accession>
<dbReference type="SMART" id="SM00320">
    <property type="entry name" value="WD40"/>
    <property type="match status" value="4"/>
</dbReference>
<evidence type="ECO:0000313" key="5">
    <source>
        <dbReference type="Proteomes" id="UP000594454"/>
    </source>
</evidence>
<dbReference type="GO" id="GO:1905786">
    <property type="term" value="P:positive regulation of anaphase-promoting complex-dependent catabolic process"/>
    <property type="evidence" value="ECO:0007669"/>
    <property type="project" value="TreeGrafter"/>
</dbReference>
<dbReference type="PROSITE" id="PS50082">
    <property type="entry name" value="WD_REPEATS_2"/>
    <property type="match status" value="1"/>
</dbReference>
<dbReference type="PANTHER" id="PTHR19918">
    <property type="entry name" value="CELL DIVISION CYCLE 20 CDC20 FIZZY -RELATED"/>
    <property type="match status" value="1"/>
</dbReference>
<dbReference type="GO" id="GO:1990757">
    <property type="term" value="F:ubiquitin ligase activator activity"/>
    <property type="evidence" value="ECO:0007669"/>
    <property type="project" value="TreeGrafter"/>
</dbReference>
<dbReference type="InParanoid" id="A0A7R8UHZ6"/>
<organism evidence="4 5">
    <name type="scientific">Hermetia illucens</name>
    <name type="common">Black soldier fly</name>
    <dbReference type="NCBI Taxonomy" id="343691"/>
    <lineage>
        <taxon>Eukaryota</taxon>
        <taxon>Metazoa</taxon>
        <taxon>Ecdysozoa</taxon>
        <taxon>Arthropoda</taxon>
        <taxon>Hexapoda</taxon>
        <taxon>Insecta</taxon>
        <taxon>Pterygota</taxon>
        <taxon>Neoptera</taxon>
        <taxon>Endopterygota</taxon>
        <taxon>Diptera</taxon>
        <taxon>Brachycera</taxon>
        <taxon>Stratiomyomorpha</taxon>
        <taxon>Stratiomyidae</taxon>
        <taxon>Hermetiinae</taxon>
        <taxon>Hermetia</taxon>
    </lineage>
</organism>
<dbReference type="AlphaFoldDB" id="A0A7R8UHZ6"/>
<dbReference type="SUPFAM" id="SSF50978">
    <property type="entry name" value="WD40 repeat-like"/>
    <property type="match status" value="1"/>
</dbReference>
<proteinExistence type="predicted"/>
<gene>
    <name evidence="4" type="ORF">HERILL_LOCUS4355</name>
</gene>
<dbReference type="Proteomes" id="UP000594454">
    <property type="component" value="Chromosome 2"/>
</dbReference>
<evidence type="ECO:0000256" key="2">
    <source>
        <dbReference type="ARBA" id="ARBA00022737"/>
    </source>
</evidence>
<dbReference type="PANTHER" id="PTHR19918:SF52">
    <property type="entry name" value="PROTEIN CORTEX"/>
    <property type="match status" value="1"/>
</dbReference>
<keyword evidence="2" id="KW-0677">Repeat</keyword>
<name>A0A7R8UHZ6_HERIL</name>
<feature type="repeat" description="WD" evidence="3">
    <location>
        <begin position="406"/>
        <end position="438"/>
    </location>
</feature>
<dbReference type="GO" id="GO:0031145">
    <property type="term" value="P:anaphase-promoting complex-dependent catabolic process"/>
    <property type="evidence" value="ECO:0007669"/>
    <property type="project" value="TreeGrafter"/>
</dbReference>
<dbReference type="Pfam" id="PF00400">
    <property type="entry name" value="WD40"/>
    <property type="match status" value="1"/>
</dbReference>
<evidence type="ECO:0000256" key="1">
    <source>
        <dbReference type="ARBA" id="ARBA00022574"/>
    </source>
</evidence>
<dbReference type="GO" id="GO:0005680">
    <property type="term" value="C:anaphase-promoting complex"/>
    <property type="evidence" value="ECO:0007669"/>
    <property type="project" value="TreeGrafter"/>
</dbReference>
<keyword evidence="1 3" id="KW-0853">WD repeat</keyword>
<dbReference type="OrthoDB" id="10263272at2759"/>
<evidence type="ECO:0000256" key="3">
    <source>
        <dbReference type="PROSITE-ProRule" id="PRU00221"/>
    </source>
</evidence>
<dbReference type="GO" id="GO:0010997">
    <property type="term" value="F:anaphase-promoting complex binding"/>
    <property type="evidence" value="ECO:0007669"/>
    <property type="project" value="InterPro"/>
</dbReference>
<dbReference type="InterPro" id="IPR036322">
    <property type="entry name" value="WD40_repeat_dom_sf"/>
</dbReference>
<dbReference type="Gene3D" id="2.130.10.10">
    <property type="entry name" value="YVTN repeat-like/Quinoprotein amine dehydrogenase"/>
    <property type="match status" value="2"/>
</dbReference>
<dbReference type="PROSITE" id="PS50294">
    <property type="entry name" value="WD_REPEATS_REGION"/>
    <property type="match status" value="1"/>
</dbReference>
<reference evidence="4 5" key="1">
    <citation type="submission" date="2020-11" db="EMBL/GenBank/DDBJ databases">
        <authorList>
            <person name="Wallbank WR R."/>
            <person name="Pardo Diaz C."/>
            <person name="Kozak K."/>
            <person name="Martin S."/>
            <person name="Jiggins C."/>
            <person name="Moest M."/>
            <person name="Warren A I."/>
            <person name="Generalovic N T."/>
            <person name="Byers J.R.P. K."/>
            <person name="Montejo-Kovacevich G."/>
            <person name="Yen C E."/>
        </authorList>
    </citation>
    <scope>NUCLEOTIDE SEQUENCE [LARGE SCALE GENOMIC DNA]</scope>
</reference>
<evidence type="ECO:0000313" key="4">
    <source>
        <dbReference type="EMBL" id="CAD7081238.1"/>
    </source>
</evidence>
<evidence type="ECO:0008006" key="6">
    <source>
        <dbReference type="Google" id="ProtNLM"/>
    </source>
</evidence>
<dbReference type="InterPro" id="IPR015943">
    <property type="entry name" value="WD40/YVTN_repeat-like_dom_sf"/>
</dbReference>
<dbReference type="FunCoup" id="A0A7R8UHZ6">
    <property type="interactions" value="58"/>
</dbReference>
<keyword evidence="5" id="KW-1185">Reference proteome</keyword>
<sequence>MRNIEACNLIENNENLPRYFGDRFIPRRYPINNNLSSMCSRHNILNGSRTPDIIRLRKSDGYWRTKNYTEVLKTVLPIKKERICKLTDPVVASHIARFYHLDLRTVTVERIDSNTSEFDWPCKPRVKPMAFTDSTHDLPGFRANFGPNIISWSPRGPVAASFRKDLVLWIPQTLSTLVYRLNENFAISYNPSGTILAVSCKKADLAVLQLWDCTEQNFIYSMTENVLNEKLDQIICIDWEPSGGYIACGTIGGNVIIFRAPDLKKIRTLENSWGKISTVKFSPKRNYLVANNVVGNTKIWSWKSCDLCCEISKTKIRNSYMDWHPWNGTDLVMADSCPAAIFVFNVPSKTIVARYQRTDETVYIEYIIFNKISAELLVSCTIIEIDGNSVNEILVLASLDRIVDVLKSHDDTVCFMIWNPNGMQLATACDDDALYIWNFFALKDSPKHSEIKPKKAEKKFGTSHKLGLFRCLR</sequence>
<dbReference type="InterPro" id="IPR001680">
    <property type="entry name" value="WD40_rpt"/>
</dbReference>
<dbReference type="EMBL" id="LR899010">
    <property type="protein sequence ID" value="CAD7081238.1"/>
    <property type="molecule type" value="Genomic_DNA"/>
</dbReference>